<dbReference type="OrthoDB" id="4333at2"/>
<dbReference type="Pfam" id="PF09130">
    <property type="entry name" value="DUF1932"/>
    <property type="match status" value="1"/>
</dbReference>
<name>A0A2U2CB76_9RHOB</name>
<keyword evidence="1" id="KW-0560">Oxidoreductase</keyword>
<protein>
    <submittedName>
        <fullName evidence="5">3-hydroxyisobutyrate dehydrogenase</fullName>
    </submittedName>
</protein>
<dbReference type="Gene3D" id="1.10.1040.10">
    <property type="entry name" value="N-(1-d-carboxylethyl)-l-norvaline Dehydrogenase, domain 2"/>
    <property type="match status" value="1"/>
</dbReference>
<evidence type="ECO:0000256" key="2">
    <source>
        <dbReference type="PIRSR" id="PIRSR000103-1"/>
    </source>
</evidence>
<evidence type="ECO:0000313" key="6">
    <source>
        <dbReference type="Proteomes" id="UP000244940"/>
    </source>
</evidence>
<dbReference type="SUPFAM" id="SSF51735">
    <property type="entry name" value="NAD(P)-binding Rossmann-fold domains"/>
    <property type="match status" value="1"/>
</dbReference>
<dbReference type="Gene3D" id="3.40.50.720">
    <property type="entry name" value="NAD(P)-binding Rossmann-like Domain"/>
    <property type="match status" value="1"/>
</dbReference>
<evidence type="ECO:0000259" key="3">
    <source>
        <dbReference type="Pfam" id="PF03446"/>
    </source>
</evidence>
<dbReference type="InterPro" id="IPR008927">
    <property type="entry name" value="6-PGluconate_DH-like_C_sf"/>
</dbReference>
<dbReference type="Pfam" id="PF03446">
    <property type="entry name" value="NAD_binding_2"/>
    <property type="match status" value="1"/>
</dbReference>
<evidence type="ECO:0000256" key="1">
    <source>
        <dbReference type="ARBA" id="ARBA00023002"/>
    </source>
</evidence>
<comment type="caution">
    <text evidence="5">The sequence shown here is derived from an EMBL/GenBank/DDBJ whole genome shotgun (WGS) entry which is preliminary data.</text>
</comment>
<dbReference type="InterPro" id="IPR036291">
    <property type="entry name" value="NAD(P)-bd_dom_sf"/>
</dbReference>
<dbReference type="RefSeq" id="WP_109533169.1">
    <property type="nucleotide sequence ID" value="NZ_QEYD01000005.1"/>
</dbReference>
<dbReference type="InterPro" id="IPR015815">
    <property type="entry name" value="HIBADH-related"/>
</dbReference>
<dbReference type="Proteomes" id="UP000244940">
    <property type="component" value="Unassembled WGS sequence"/>
</dbReference>
<feature type="domain" description="Phosphogluconate dehydrogenase NAD-binding putative C-terminal" evidence="4">
    <location>
        <begin position="186"/>
        <end position="256"/>
    </location>
</feature>
<evidence type="ECO:0000313" key="5">
    <source>
        <dbReference type="EMBL" id="PWE29120.1"/>
    </source>
</evidence>
<gene>
    <name evidence="5" type="ORF">C4N9_09930</name>
</gene>
<reference evidence="5 6" key="1">
    <citation type="submission" date="2018-05" db="EMBL/GenBank/DDBJ databases">
        <title>Pararhodobacter marina sp. nov., isolated from deep-sea water of the Indian Ocean.</title>
        <authorList>
            <person name="Lai Q.Sr."/>
            <person name="Liu X."/>
            <person name="Shao Z."/>
        </authorList>
    </citation>
    <scope>NUCLEOTIDE SEQUENCE [LARGE SCALE GENOMIC DNA]</scope>
    <source>
        <strain evidence="5 6">CIC4N-9</strain>
    </source>
</reference>
<dbReference type="AlphaFoldDB" id="A0A2U2CB76"/>
<accession>A0A2U2CB76</accession>
<evidence type="ECO:0000259" key="4">
    <source>
        <dbReference type="Pfam" id="PF09130"/>
    </source>
</evidence>
<dbReference type="InterPro" id="IPR013328">
    <property type="entry name" value="6PGD_dom2"/>
</dbReference>
<dbReference type="GO" id="GO:0016491">
    <property type="term" value="F:oxidoreductase activity"/>
    <property type="evidence" value="ECO:0007669"/>
    <property type="project" value="UniProtKB-KW"/>
</dbReference>
<keyword evidence="6" id="KW-1185">Reference proteome</keyword>
<dbReference type="EMBL" id="QEYD01000005">
    <property type="protein sequence ID" value="PWE29120.1"/>
    <property type="molecule type" value="Genomic_DNA"/>
</dbReference>
<dbReference type="SUPFAM" id="SSF48179">
    <property type="entry name" value="6-phosphogluconate dehydrogenase C-terminal domain-like"/>
    <property type="match status" value="1"/>
</dbReference>
<dbReference type="InterPro" id="IPR015814">
    <property type="entry name" value="Pgluconate_DH_NAD-bd_C"/>
</dbReference>
<feature type="domain" description="6-phosphogluconate dehydrogenase NADP-binding" evidence="3">
    <location>
        <begin position="4"/>
        <end position="117"/>
    </location>
</feature>
<dbReference type="PIRSF" id="PIRSF000103">
    <property type="entry name" value="HIBADH"/>
    <property type="match status" value="1"/>
</dbReference>
<dbReference type="GeneID" id="94365209"/>
<proteinExistence type="predicted"/>
<dbReference type="InterPro" id="IPR006115">
    <property type="entry name" value="6PGDH_NADP-bd"/>
</dbReference>
<sequence>MDRLAFIGFGEAGRAFAGSIARDGLDSVSGFDLRPLADQMKALDVRHADTRAGALAGAGAVWCLVTADRAEEAARDCAGVLPEGAFWFDGNSCSPGAKARAAEAIEAAGGRYVDVAIMAPVHPLQARVPLLVAGPHAEDAATALGALGMRPKVVGNRVGQASTIKMMRSVMIKGIEALTAECLLGARLAGVDERVLASLQASDPGFDWTERSAYNFERMAVHGNRRSAEMREVAKTLVELGLPDRMASATADWQAQIGGLGVAVEDGFGPRADALLAALHKASGK</sequence>
<feature type="active site" evidence="2">
    <location>
        <position position="165"/>
    </location>
</feature>
<organism evidence="5 6">
    <name type="scientific">Pararhodobacter marinus</name>
    <dbReference type="NCBI Taxonomy" id="2184063"/>
    <lineage>
        <taxon>Bacteria</taxon>
        <taxon>Pseudomonadati</taxon>
        <taxon>Pseudomonadota</taxon>
        <taxon>Alphaproteobacteria</taxon>
        <taxon>Rhodobacterales</taxon>
        <taxon>Paracoccaceae</taxon>
        <taxon>Pararhodobacter</taxon>
    </lineage>
</organism>
<dbReference type="GO" id="GO:0050661">
    <property type="term" value="F:NADP binding"/>
    <property type="evidence" value="ECO:0007669"/>
    <property type="project" value="InterPro"/>
</dbReference>